<dbReference type="InterPro" id="IPR015915">
    <property type="entry name" value="Kelch-typ_b-propeller"/>
</dbReference>
<dbReference type="AlphaFoldDB" id="A0A1J4JG64"/>
<protein>
    <recommendedName>
        <fullName evidence="4">Kelch motif family protein</fullName>
    </recommendedName>
</protein>
<evidence type="ECO:0000313" key="2">
    <source>
        <dbReference type="EMBL" id="OHS98190.1"/>
    </source>
</evidence>
<sequence length="789" mass="90092">MNLLTSPKVFYHSPIISFNPDATDKKYEPIMTVHEDKIFYLSRDNLYSLDYESKDWKKEAPPPFNVEYGHSMTSTPHGLVVFGGYSGGKTLSNIWIYNFDKWRAFTHNITGRAFHSSLWIPSLSSLLISGGYTLNAEKNSDSEADTNSNKMSGKNVRSSEKFSDKSLGENQKPDKKSNKSHENYFNDFILLDLKGGNVRKVPLQKSLPFAYHSIITVTAKGGHTVCLYGGKCNNKQHNEKIFLINLIDGSVHEIDVVPFFGSRYLHKSFNFYGNLLISGGYSDSKRCNDTLLFIFLHRVWLTFNLPKIEAINNLGYILMLEKGIKLISIKGDVSAIVYFNENKVPFTDTKDPKYMALLNSLLDRNLSDQNLDPSKSQFESKRQVLLDERRKLYRSLSLKINQPDLSNLIIERDLLNKLISFFQSKNNKSNAMLTNNSPQIKLPNNSLLSNNLFTNKVDLQVPDIIDYQQAKNAALAQLASMKNFTKHAKNRLERQSKEVEAIFQETQKLMRDTSLFSGSAIEYNDSLMKEASVKDASVVIDEIKKANIEFARASEQLQKFKKYKTDSSINALNAYEQIDALLVEQFKKKHELFDLKNRFLLNMEKILILQSKIDQITTEKMNLNKNPDSPNSQQIAELNKYKECEIDLSSSYDQLNKTRKSDRNYQIQIRDLISQLKIKINKLNDVMSFPSKEQIKSQVTLLLESLSAISKIHNDYAASMAIKDESALLPGYDNPSLRMARLTMSMKHGARPSNPEETFIIKDGLWQNLYCVTQGLIADIELLNKSQND</sequence>
<dbReference type="SUPFAM" id="SSF117281">
    <property type="entry name" value="Kelch motif"/>
    <property type="match status" value="1"/>
</dbReference>
<keyword evidence="3" id="KW-1185">Reference proteome</keyword>
<dbReference type="Gene3D" id="2.120.10.80">
    <property type="entry name" value="Kelch-type beta propeller"/>
    <property type="match status" value="2"/>
</dbReference>
<dbReference type="RefSeq" id="XP_068351327.1">
    <property type="nucleotide sequence ID" value="XM_068494660.1"/>
</dbReference>
<dbReference type="GeneID" id="94829364"/>
<name>A0A1J4JG64_9EUKA</name>
<feature type="region of interest" description="Disordered" evidence="1">
    <location>
        <begin position="138"/>
        <end position="180"/>
    </location>
</feature>
<dbReference type="OrthoDB" id="10251809at2759"/>
<dbReference type="InterPro" id="IPR006652">
    <property type="entry name" value="Kelch_1"/>
</dbReference>
<dbReference type="Proteomes" id="UP000179807">
    <property type="component" value="Unassembled WGS sequence"/>
</dbReference>
<dbReference type="PANTHER" id="PTHR23244">
    <property type="entry name" value="KELCH REPEAT DOMAIN"/>
    <property type="match status" value="1"/>
</dbReference>
<evidence type="ECO:0008006" key="4">
    <source>
        <dbReference type="Google" id="ProtNLM"/>
    </source>
</evidence>
<feature type="compositionally biased region" description="Polar residues" evidence="1">
    <location>
        <begin position="145"/>
        <end position="156"/>
    </location>
</feature>
<reference evidence="2" key="1">
    <citation type="submission" date="2016-10" db="EMBL/GenBank/DDBJ databases">
        <authorList>
            <person name="Benchimol M."/>
            <person name="Almeida L.G."/>
            <person name="Vasconcelos A.T."/>
            <person name="Perreira-Neves A."/>
            <person name="Rosa I.A."/>
            <person name="Tasca T."/>
            <person name="Bogo M.R."/>
            <person name="de Souza W."/>
        </authorList>
    </citation>
    <scope>NUCLEOTIDE SEQUENCE [LARGE SCALE GENOMIC DNA]</scope>
    <source>
        <strain evidence="2">K</strain>
    </source>
</reference>
<comment type="caution">
    <text evidence="2">The sequence shown here is derived from an EMBL/GenBank/DDBJ whole genome shotgun (WGS) entry which is preliminary data.</text>
</comment>
<feature type="compositionally biased region" description="Basic and acidic residues" evidence="1">
    <location>
        <begin position="157"/>
        <end position="180"/>
    </location>
</feature>
<evidence type="ECO:0000313" key="3">
    <source>
        <dbReference type="Proteomes" id="UP000179807"/>
    </source>
</evidence>
<organism evidence="2 3">
    <name type="scientific">Tritrichomonas foetus</name>
    <dbReference type="NCBI Taxonomy" id="1144522"/>
    <lineage>
        <taxon>Eukaryota</taxon>
        <taxon>Metamonada</taxon>
        <taxon>Parabasalia</taxon>
        <taxon>Tritrichomonadida</taxon>
        <taxon>Tritrichomonadidae</taxon>
        <taxon>Tritrichomonas</taxon>
    </lineage>
</organism>
<accession>A0A1J4JG64</accession>
<dbReference type="PANTHER" id="PTHR23244:SF456">
    <property type="entry name" value="MULTIPLE EPIDERMAL GROWTH FACTOR-LIKE DOMAINS PROTEIN 8"/>
    <property type="match status" value="1"/>
</dbReference>
<dbReference type="Pfam" id="PF01344">
    <property type="entry name" value="Kelch_1"/>
    <property type="match status" value="1"/>
</dbReference>
<evidence type="ECO:0000256" key="1">
    <source>
        <dbReference type="SAM" id="MobiDB-lite"/>
    </source>
</evidence>
<dbReference type="VEuPathDB" id="TrichDB:TRFO_09064"/>
<gene>
    <name evidence="2" type="ORF">TRFO_09064</name>
</gene>
<dbReference type="EMBL" id="MLAK01001071">
    <property type="protein sequence ID" value="OHS98190.1"/>
    <property type="molecule type" value="Genomic_DNA"/>
</dbReference>
<proteinExistence type="predicted"/>